<keyword evidence="2" id="KW-1185">Reference proteome</keyword>
<reference evidence="1 2" key="1">
    <citation type="submission" date="2016-09" db="EMBL/GenBank/DDBJ databases">
        <authorList>
            <person name="Capua I."/>
            <person name="De Benedictis P."/>
            <person name="Joannis T."/>
            <person name="Lombin L.H."/>
            <person name="Cattoli G."/>
        </authorList>
    </citation>
    <scope>NUCLEOTIDE SEQUENCE [LARGE SCALE GENOMIC DNA]</scope>
    <source>
        <strain evidence="1 2">IMI 309357</strain>
    </source>
</reference>
<dbReference type="RefSeq" id="XP_022474806.1">
    <property type="nucleotide sequence ID" value="XM_022618706.1"/>
</dbReference>
<evidence type="ECO:0000313" key="1">
    <source>
        <dbReference type="EMBL" id="OHE97653.1"/>
    </source>
</evidence>
<gene>
    <name evidence="1" type="ORF">CORC01_07068</name>
</gene>
<dbReference type="Proteomes" id="UP000176998">
    <property type="component" value="Unassembled WGS sequence"/>
</dbReference>
<evidence type="ECO:0000313" key="2">
    <source>
        <dbReference type="Proteomes" id="UP000176998"/>
    </source>
</evidence>
<dbReference type="AlphaFoldDB" id="A0A1G4B8L1"/>
<protein>
    <submittedName>
        <fullName evidence="1">Uncharacterized protein</fullName>
    </submittedName>
</protein>
<accession>A0A1G4B8L1</accession>
<proteinExistence type="predicted"/>
<dbReference type="EMBL" id="MJBS01000055">
    <property type="protein sequence ID" value="OHE97653.1"/>
    <property type="molecule type" value="Genomic_DNA"/>
</dbReference>
<dbReference type="GeneID" id="34560216"/>
<name>A0A1G4B8L1_9PEZI</name>
<sequence length="67" mass="7549">MPSLEIFSQNEPIASLYARSLNLGYAANCCFPWPRPHRDIFGDCLVWYGHISGLLGLQTARREGKPL</sequence>
<comment type="caution">
    <text evidence="1">The sequence shown here is derived from an EMBL/GenBank/DDBJ whole genome shotgun (WGS) entry which is preliminary data.</text>
</comment>
<organism evidence="1 2">
    <name type="scientific">Colletotrichum orchidophilum</name>
    <dbReference type="NCBI Taxonomy" id="1209926"/>
    <lineage>
        <taxon>Eukaryota</taxon>
        <taxon>Fungi</taxon>
        <taxon>Dikarya</taxon>
        <taxon>Ascomycota</taxon>
        <taxon>Pezizomycotina</taxon>
        <taxon>Sordariomycetes</taxon>
        <taxon>Hypocreomycetidae</taxon>
        <taxon>Glomerellales</taxon>
        <taxon>Glomerellaceae</taxon>
        <taxon>Colletotrichum</taxon>
    </lineage>
</organism>